<comment type="catalytic activity">
    <reaction evidence="1">
        <text>Endohydrolysis of (1-&gt;4)-beta-D-glucosidic linkages in cellulose, lichenin and cereal beta-D-glucans.</text>
        <dbReference type="EC" id="3.2.1.4"/>
    </reaction>
</comment>
<dbReference type="RefSeq" id="XP_008087647.1">
    <property type="nucleotide sequence ID" value="XM_008089456.1"/>
</dbReference>
<proteinExistence type="inferred from homology"/>
<dbReference type="PROSITE" id="PS00659">
    <property type="entry name" value="GLYCOSYL_HYDROL_F5"/>
    <property type="match status" value="1"/>
</dbReference>
<gene>
    <name evidence="15" type="ORF">GLAREA_02240</name>
</gene>
<dbReference type="Proteomes" id="UP000016922">
    <property type="component" value="Unassembled WGS sequence"/>
</dbReference>
<dbReference type="FunFam" id="3.20.20.80:FF:000124">
    <property type="entry name" value="Exported cellulase"/>
    <property type="match status" value="1"/>
</dbReference>
<dbReference type="SUPFAM" id="SSF51445">
    <property type="entry name" value="(Trans)glycosidases"/>
    <property type="match status" value="1"/>
</dbReference>
<evidence type="ECO:0000256" key="6">
    <source>
        <dbReference type="ARBA" id="ARBA00023001"/>
    </source>
</evidence>
<evidence type="ECO:0000256" key="8">
    <source>
        <dbReference type="ARBA" id="ARBA00023283"/>
    </source>
</evidence>
<evidence type="ECO:0000256" key="9">
    <source>
        <dbReference type="ARBA" id="ARBA00023295"/>
    </source>
</evidence>
<dbReference type="EC" id="3.2.1.4" evidence="3"/>
<reference evidence="15 16" key="1">
    <citation type="journal article" date="2013" name="BMC Genomics">
        <title>Genomics-driven discovery of the pneumocandin biosynthetic gene cluster in the fungus Glarea lozoyensis.</title>
        <authorList>
            <person name="Chen L."/>
            <person name="Yue Q."/>
            <person name="Zhang X."/>
            <person name="Xiang M."/>
            <person name="Wang C."/>
            <person name="Li S."/>
            <person name="Che Y."/>
            <person name="Ortiz-Lopez F.J."/>
            <person name="Bills G.F."/>
            <person name="Liu X."/>
            <person name="An Z."/>
        </authorList>
    </citation>
    <scope>NUCLEOTIDE SEQUENCE [LARGE SCALE GENOMIC DNA]</scope>
    <source>
        <strain evidence="16">ATCC 20868 / MF5171</strain>
    </source>
</reference>
<keyword evidence="4" id="KW-0732">Signal</keyword>
<dbReference type="PANTHER" id="PTHR34142">
    <property type="entry name" value="ENDO-BETA-1,4-GLUCANASE A"/>
    <property type="match status" value="1"/>
</dbReference>
<evidence type="ECO:0000256" key="3">
    <source>
        <dbReference type="ARBA" id="ARBA00012601"/>
    </source>
</evidence>
<keyword evidence="7" id="KW-0119">Carbohydrate metabolism</keyword>
<evidence type="ECO:0000256" key="1">
    <source>
        <dbReference type="ARBA" id="ARBA00000966"/>
    </source>
</evidence>
<dbReference type="GeneID" id="19461298"/>
<sequence length="476" mass="49528">MLFKLLFFAGVVAAKVQFMGMNIAGFEFGCEIDGTCPTGSAIPPLSDGPGQMQHFVKDDQMNIFRLPVSWQFLLNNKLGGTLDSSNMGKYDKLMQACLATGAYCAIDLHNFARWNGKIIGQDGGPTNDQFADIWKQLAIKYKANEKVIFGLMNEPHDVDIIAWATSCQAAVTAIRNVGATSQMILLPGNDFTSAGKFVANGSGAALLVVKNPDGTTNGLIFDIHKYLDVDNSGNHVECTTDNTEAFASVAQFLRENGRKGLVSETGAGSTASCFTAFCAQNSFINQNSDVYLGIIAWAAGSFSTSYTLSLTPTKQNGKFVDNKLASQCVVSVWLNAPTAVVTSAVVSPTSSRAGPSTSASALESATVIQPSGSVTSSKSVAAGTSTTVALMQTTAAIVQTTNIPGPASASPTFAVVTTGLVTASRNTSGNAAGTGDSTSSGAVATPTFQISGATVTSHLRNSFGIGLCGFFVLILI</sequence>
<keyword evidence="9 13" id="KW-0326">Glycosidase</keyword>
<dbReference type="OMA" id="YTDNKLM"/>
<feature type="domain" description="Glycoside hydrolase family 5" evidence="14">
    <location>
        <begin position="50"/>
        <end position="297"/>
    </location>
</feature>
<evidence type="ECO:0000313" key="16">
    <source>
        <dbReference type="Proteomes" id="UP000016922"/>
    </source>
</evidence>
<evidence type="ECO:0000256" key="2">
    <source>
        <dbReference type="ARBA" id="ARBA00005641"/>
    </source>
</evidence>
<evidence type="ECO:0000256" key="7">
    <source>
        <dbReference type="ARBA" id="ARBA00023277"/>
    </source>
</evidence>
<dbReference type="HOGENOM" id="CLU_029718_1_2_1"/>
<keyword evidence="5 13" id="KW-0378">Hydrolase</keyword>
<evidence type="ECO:0000256" key="11">
    <source>
        <dbReference type="ARBA" id="ARBA00059691"/>
    </source>
</evidence>
<dbReference type="Gene3D" id="3.20.20.80">
    <property type="entry name" value="Glycosidases"/>
    <property type="match status" value="1"/>
</dbReference>
<dbReference type="STRING" id="1116229.S3DIE8"/>
<organism evidence="15 16">
    <name type="scientific">Glarea lozoyensis (strain ATCC 20868 / MF5171)</name>
    <dbReference type="NCBI Taxonomy" id="1116229"/>
    <lineage>
        <taxon>Eukaryota</taxon>
        <taxon>Fungi</taxon>
        <taxon>Dikarya</taxon>
        <taxon>Ascomycota</taxon>
        <taxon>Pezizomycotina</taxon>
        <taxon>Leotiomycetes</taxon>
        <taxon>Helotiales</taxon>
        <taxon>Helotiaceae</taxon>
        <taxon>Glarea</taxon>
    </lineage>
</organism>
<dbReference type="PANTHER" id="PTHR34142:SF5">
    <property type="entry name" value="CBM1 DOMAIN-CONTAINING PROTEIN"/>
    <property type="match status" value="1"/>
</dbReference>
<name>S3DIE8_GLAL2</name>
<evidence type="ECO:0000256" key="10">
    <source>
        <dbReference type="ARBA" id="ARBA00023326"/>
    </source>
</evidence>
<dbReference type="OrthoDB" id="5823761at2759"/>
<dbReference type="AlphaFoldDB" id="S3DIE8"/>
<protein>
    <recommendedName>
        <fullName evidence="12">Endoglucanase EG-II</fullName>
        <ecNumber evidence="3">3.2.1.4</ecNumber>
    </recommendedName>
</protein>
<dbReference type="InterPro" id="IPR001547">
    <property type="entry name" value="Glyco_hydro_5"/>
</dbReference>
<keyword evidence="10" id="KW-0624">Polysaccharide degradation</keyword>
<dbReference type="InterPro" id="IPR017853">
    <property type="entry name" value="GH"/>
</dbReference>
<evidence type="ECO:0000256" key="13">
    <source>
        <dbReference type="RuleBase" id="RU361153"/>
    </source>
</evidence>
<dbReference type="eggNOG" id="ENOG502QXN4">
    <property type="taxonomic scope" value="Eukaryota"/>
</dbReference>
<dbReference type="Pfam" id="PF00150">
    <property type="entry name" value="Cellulase"/>
    <property type="match status" value="1"/>
</dbReference>
<evidence type="ECO:0000259" key="14">
    <source>
        <dbReference type="Pfam" id="PF00150"/>
    </source>
</evidence>
<dbReference type="GO" id="GO:0008810">
    <property type="term" value="F:cellulase activity"/>
    <property type="evidence" value="ECO:0007669"/>
    <property type="project" value="UniProtKB-EC"/>
</dbReference>
<evidence type="ECO:0000313" key="15">
    <source>
        <dbReference type="EMBL" id="EPE26328.1"/>
    </source>
</evidence>
<dbReference type="InterPro" id="IPR018087">
    <property type="entry name" value="Glyco_hydro_5_CS"/>
</dbReference>
<dbReference type="EMBL" id="KE145371">
    <property type="protein sequence ID" value="EPE26328.1"/>
    <property type="molecule type" value="Genomic_DNA"/>
</dbReference>
<evidence type="ECO:0000256" key="12">
    <source>
        <dbReference type="ARBA" id="ARBA00074271"/>
    </source>
</evidence>
<keyword evidence="8" id="KW-0873">Pyrrolidone carboxylic acid</keyword>
<keyword evidence="16" id="KW-1185">Reference proteome</keyword>
<dbReference type="GO" id="GO:0030245">
    <property type="term" value="P:cellulose catabolic process"/>
    <property type="evidence" value="ECO:0007669"/>
    <property type="project" value="UniProtKB-KW"/>
</dbReference>
<evidence type="ECO:0000256" key="5">
    <source>
        <dbReference type="ARBA" id="ARBA00022801"/>
    </source>
</evidence>
<comment type="similarity">
    <text evidence="2 13">Belongs to the glycosyl hydrolase 5 (cellulase A) family.</text>
</comment>
<keyword evidence="6" id="KW-0136">Cellulose degradation</keyword>
<comment type="function">
    <text evidence="11">Endoglucanase (EG) that cleaves the internal beta-1,4-glucosidic bonds in cellulose. The degradation of cellulose involves an interplay between different cellulolytic enzymes. Hydrolysis starts with EGs, which cut internal glycosidic linkages to reduce the polymerization degree of the substrate and creates new chain ends for exocellobiohydrolases (CBHs). The CBH release the disaccharide cellobiose from the non-reducing end of the cellulose polymer chain. Finally, beta-1,4-glucosidases hydrolyze the cellobiose and other short cello-oligosaccharides into glucose units.</text>
</comment>
<evidence type="ECO:0000256" key="4">
    <source>
        <dbReference type="ARBA" id="ARBA00022729"/>
    </source>
</evidence>
<accession>S3DIE8</accession>
<dbReference type="KEGG" id="glz:GLAREA_02240"/>